<dbReference type="EMBL" id="JRRC01065910">
    <property type="protein sequence ID" value="KHF99136.1"/>
    <property type="molecule type" value="Genomic_DNA"/>
</dbReference>
<keyword evidence="2" id="KW-1185">Reference proteome</keyword>
<reference evidence="2" key="1">
    <citation type="submission" date="2014-09" db="EMBL/GenBank/DDBJ databases">
        <authorList>
            <person name="Mudge J."/>
            <person name="Ramaraj T."/>
            <person name="Lindquist I.E."/>
            <person name="Bharti A.K."/>
            <person name="Sundararajan A."/>
            <person name="Cameron C.T."/>
            <person name="Woodward J.E."/>
            <person name="May G.D."/>
            <person name="Brubaker C."/>
            <person name="Broadhvest J."/>
            <person name="Wilkins T.A."/>
        </authorList>
    </citation>
    <scope>NUCLEOTIDE SEQUENCE</scope>
    <source>
        <strain evidence="2">cv. AKA8401</strain>
    </source>
</reference>
<evidence type="ECO:0000313" key="2">
    <source>
        <dbReference type="Proteomes" id="UP000032142"/>
    </source>
</evidence>
<organism evidence="1 2">
    <name type="scientific">Gossypium arboreum</name>
    <name type="common">Tree cotton</name>
    <name type="synonym">Gossypium nanking</name>
    <dbReference type="NCBI Taxonomy" id="29729"/>
    <lineage>
        <taxon>Eukaryota</taxon>
        <taxon>Viridiplantae</taxon>
        <taxon>Streptophyta</taxon>
        <taxon>Embryophyta</taxon>
        <taxon>Tracheophyta</taxon>
        <taxon>Spermatophyta</taxon>
        <taxon>Magnoliopsida</taxon>
        <taxon>eudicotyledons</taxon>
        <taxon>Gunneridae</taxon>
        <taxon>Pentapetalae</taxon>
        <taxon>rosids</taxon>
        <taxon>malvids</taxon>
        <taxon>Malvales</taxon>
        <taxon>Malvaceae</taxon>
        <taxon>Malvoideae</taxon>
        <taxon>Gossypium</taxon>
    </lineage>
</organism>
<dbReference type="Proteomes" id="UP000032142">
    <property type="component" value="Unassembled WGS sequence"/>
</dbReference>
<accession>A0A0B0MFG9</accession>
<comment type="caution">
    <text evidence="1">The sequence shown here is derived from an EMBL/GenBank/DDBJ whole genome shotgun (WGS) entry which is preliminary data.</text>
</comment>
<sequence length="35" mass="4401">MLWFSQRHWLVMHVCLEIELRFIDELVIDARLSDW</sequence>
<proteinExistence type="predicted"/>
<name>A0A0B0MFG9_GOSAR</name>
<dbReference type="AlphaFoldDB" id="A0A0B0MFG9"/>
<gene>
    <name evidence="1" type="ORF">F383_38280</name>
</gene>
<protein>
    <submittedName>
        <fullName evidence="1">Uncharacterized protein</fullName>
    </submittedName>
</protein>
<evidence type="ECO:0000313" key="1">
    <source>
        <dbReference type="EMBL" id="KHF99136.1"/>
    </source>
</evidence>